<proteinExistence type="predicted"/>
<feature type="domain" description="K Homology" evidence="4">
    <location>
        <begin position="141"/>
        <end position="207"/>
    </location>
</feature>
<evidence type="ECO:0000259" key="4">
    <source>
        <dbReference type="SMART" id="SM00322"/>
    </source>
</evidence>
<dbReference type="InterPro" id="IPR004088">
    <property type="entry name" value="KH_dom_type_1"/>
</dbReference>
<dbReference type="InterPro" id="IPR004087">
    <property type="entry name" value="KH_dom"/>
</dbReference>
<dbReference type="GO" id="GO:0010468">
    <property type="term" value="P:regulation of gene expression"/>
    <property type="evidence" value="ECO:0007669"/>
    <property type="project" value="UniProtKB-ARBA"/>
</dbReference>
<feature type="compositionally biased region" description="Basic residues" evidence="3">
    <location>
        <begin position="47"/>
        <end position="57"/>
    </location>
</feature>
<evidence type="ECO:0000313" key="6">
    <source>
        <dbReference type="Proteomes" id="UP000283509"/>
    </source>
</evidence>
<keyword evidence="6" id="KW-1185">Reference proteome</keyword>
<feature type="region of interest" description="Disordered" evidence="3">
    <location>
        <begin position="135"/>
        <end position="155"/>
    </location>
</feature>
<dbReference type="SMART" id="SM00322">
    <property type="entry name" value="KH"/>
    <property type="match status" value="4"/>
</dbReference>
<comment type="caution">
    <text evidence="5">The sequence shown here is derived from an EMBL/GenBank/DDBJ whole genome shotgun (WGS) entry which is preliminary data.</text>
</comment>
<feature type="compositionally biased region" description="Basic and acidic residues" evidence="3">
    <location>
        <begin position="7"/>
        <end position="18"/>
    </location>
</feature>
<feature type="region of interest" description="Disordered" evidence="3">
    <location>
        <begin position="1"/>
        <end position="31"/>
    </location>
</feature>
<dbReference type="SUPFAM" id="SSF54791">
    <property type="entry name" value="Eukaryotic type KH-domain (KH-domain type I)"/>
    <property type="match status" value="3"/>
</dbReference>
<reference evidence="5 6" key="2">
    <citation type="submission" date="2019-01" db="EMBL/GenBank/DDBJ databases">
        <title>The decoding of complex shrimp genome reveals the adaptation for benthos swimmer, frequently molting mechanism and breeding impact on genome.</title>
        <authorList>
            <person name="Sun Y."/>
            <person name="Gao Y."/>
            <person name="Yu Y."/>
        </authorList>
    </citation>
    <scope>NUCLEOTIDE SEQUENCE [LARGE SCALE GENOMIC DNA]</scope>
    <source>
        <tissue evidence="5">Muscle</tissue>
    </source>
</reference>
<evidence type="ECO:0000256" key="3">
    <source>
        <dbReference type="SAM" id="MobiDB-lite"/>
    </source>
</evidence>
<dbReference type="PANTHER" id="PTHR10288">
    <property type="entry name" value="KH DOMAIN CONTAINING RNA BINDING PROTEIN"/>
    <property type="match status" value="1"/>
</dbReference>
<feature type="region of interest" description="Disordered" evidence="3">
    <location>
        <begin position="47"/>
        <end position="66"/>
    </location>
</feature>
<dbReference type="InterPro" id="IPR036612">
    <property type="entry name" value="KH_dom_type_1_sf"/>
</dbReference>
<accession>A0A423T4Q2</accession>
<keyword evidence="2" id="KW-0694">RNA-binding</keyword>
<dbReference type="Proteomes" id="UP000283509">
    <property type="component" value="Unassembled WGS sequence"/>
</dbReference>
<dbReference type="AlphaFoldDB" id="A0A423T4Q2"/>
<dbReference type="PROSITE" id="PS50084">
    <property type="entry name" value="KH_TYPE_1"/>
    <property type="match status" value="3"/>
</dbReference>
<dbReference type="Pfam" id="PF00013">
    <property type="entry name" value="KH_1"/>
    <property type="match status" value="2"/>
</dbReference>
<protein>
    <submittedName>
        <fullName evidence="5">Vigilin</fullName>
    </submittedName>
</protein>
<name>A0A423T4Q2_PENVA</name>
<feature type="domain" description="K Homology" evidence="4">
    <location>
        <begin position="298"/>
        <end position="368"/>
    </location>
</feature>
<evidence type="ECO:0000313" key="5">
    <source>
        <dbReference type="EMBL" id="ROT71489.1"/>
    </source>
</evidence>
<dbReference type="Gene3D" id="3.30.1370.10">
    <property type="entry name" value="K Homology domain, type 1"/>
    <property type="match status" value="3"/>
</dbReference>
<reference evidence="5 6" key="1">
    <citation type="submission" date="2018-04" db="EMBL/GenBank/DDBJ databases">
        <authorList>
            <person name="Zhang X."/>
            <person name="Yuan J."/>
            <person name="Li F."/>
            <person name="Xiang J."/>
        </authorList>
    </citation>
    <scope>NUCLEOTIDE SEQUENCE [LARGE SCALE GENOMIC DNA]</scope>
    <source>
        <tissue evidence="5">Muscle</tissue>
    </source>
</reference>
<feature type="domain" description="K Homology" evidence="4">
    <location>
        <begin position="209"/>
        <end position="281"/>
    </location>
</feature>
<evidence type="ECO:0000256" key="1">
    <source>
        <dbReference type="ARBA" id="ARBA00022737"/>
    </source>
</evidence>
<dbReference type="EMBL" id="QCYY01002290">
    <property type="protein sequence ID" value="ROT71489.1"/>
    <property type="molecule type" value="Genomic_DNA"/>
</dbReference>
<gene>
    <name evidence="5" type="ORF">C7M84_010189</name>
</gene>
<sequence>MATCELRSFDEHLRKEMSPRTSPSSPDMEDDVAFAAQMCKVKAIVKKARPAPPKRRTERPLPSVQPTADSVVSLPLYVTEQDRRRFLQQARKAADKYGVKVVRPHAGNLVAPFLVQGKREAARAFIERMEEDCVRGQTRSSDETASPDIAPEHYGQAIGKGGARLKYITEKYGVRVSVPKDRESPIAVSGQSESVRGAIREMEELVRQDLLKRRVALPVKVLPEDIGVVIGKGGCHAAQIQEEFGVRLRTQSHEHPQSPLIVEGPLDAAERAVASIQLRVAERRRLNEAYAEERRRREELRGTIPVRVEPGRVGMAIGKGAFRVRHVAQRHRVRIQLPERNKPDGQILVTGLKDDARAAVAELELMAKLKLRPEHVLVPLRIQSEEHVLVLGPEGCRAAWLGREFGVRVVRPSADGPLMLEGGVEAVARAEAHVEGVIAQRRLTTARRF</sequence>
<dbReference type="GO" id="GO:0003723">
    <property type="term" value="F:RNA binding"/>
    <property type="evidence" value="ECO:0007669"/>
    <property type="project" value="UniProtKB-UniRule"/>
</dbReference>
<organism evidence="5 6">
    <name type="scientific">Penaeus vannamei</name>
    <name type="common">Whiteleg shrimp</name>
    <name type="synonym">Litopenaeus vannamei</name>
    <dbReference type="NCBI Taxonomy" id="6689"/>
    <lineage>
        <taxon>Eukaryota</taxon>
        <taxon>Metazoa</taxon>
        <taxon>Ecdysozoa</taxon>
        <taxon>Arthropoda</taxon>
        <taxon>Crustacea</taxon>
        <taxon>Multicrustacea</taxon>
        <taxon>Malacostraca</taxon>
        <taxon>Eumalacostraca</taxon>
        <taxon>Eucarida</taxon>
        <taxon>Decapoda</taxon>
        <taxon>Dendrobranchiata</taxon>
        <taxon>Penaeoidea</taxon>
        <taxon>Penaeidae</taxon>
        <taxon>Penaeus</taxon>
    </lineage>
</organism>
<feature type="domain" description="K Homology" evidence="4">
    <location>
        <begin position="370"/>
        <end position="439"/>
    </location>
</feature>
<evidence type="ECO:0000256" key="2">
    <source>
        <dbReference type="PROSITE-ProRule" id="PRU00117"/>
    </source>
</evidence>
<dbReference type="STRING" id="6689.A0A423T4Q2"/>
<keyword evidence="1" id="KW-0677">Repeat</keyword>